<name>A0AAW2ELI3_9HYME</name>
<dbReference type="Pfam" id="PF07993">
    <property type="entry name" value="NAD_binding_4"/>
    <property type="match status" value="1"/>
</dbReference>
<evidence type="ECO:0000256" key="4">
    <source>
        <dbReference type="ARBA" id="ARBA00022692"/>
    </source>
</evidence>
<organism evidence="13 14">
    <name type="scientific">Cardiocondyla obscurior</name>
    <dbReference type="NCBI Taxonomy" id="286306"/>
    <lineage>
        <taxon>Eukaryota</taxon>
        <taxon>Metazoa</taxon>
        <taxon>Ecdysozoa</taxon>
        <taxon>Arthropoda</taxon>
        <taxon>Hexapoda</taxon>
        <taxon>Insecta</taxon>
        <taxon>Pterygota</taxon>
        <taxon>Neoptera</taxon>
        <taxon>Endopterygota</taxon>
        <taxon>Hymenoptera</taxon>
        <taxon>Apocrita</taxon>
        <taxon>Aculeata</taxon>
        <taxon>Formicoidea</taxon>
        <taxon>Formicidae</taxon>
        <taxon>Myrmicinae</taxon>
        <taxon>Cardiocondyla</taxon>
    </lineage>
</organism>
<dbReference type="FunFam" id="3.40.50.720:FF:000143">
    <property type="entry name" value="Fatty acyl-CoA reductase"/>
    <property type="match status" value="1"/>
</dbReference>
<evidence type="ECO:0000313" key="14">
    <source>
        <dbReference type="Proteomes" id="UP001430953"/>
    </source>
</evidence>
<feature type="domain" description="Fatty acyl-CoA reductase C-terminal" evidence="11">
    <location>
        <begin position="365"/>
        <end position="457"/>
    </location>
</feature>
<gene>
    <name evidence="13" type="ORF">PUN28_017512</name>
</gene>
<dbReference type="GO" id="GO:0005777">
    <property type="term" value="C:peroxisome"/>
    <property type="evidence" value="ECO:0007669"/>
    <property type="project" value="TreeGrafter"/>
</dbReference>
<comment type="similarity">
    <text evidence="2 10">Belongs to the fatty acyl-CoA reductase family.</text>
</comment>
<keyword evidence="10" id="KW-0560">Oxidoreductase</keyword>
<evidence type="ECO:0000256" key="8">
    <source>
        <dbReference type="ARBA" id="ARBA00023136"/>
    </source>
</evidence>
<comment type="function">
    <text evidence="10">Catalyzes the reduction of fatty acyl-CoA to fatty alcohols.</text>
</comment>
<dbReference type="SUPFAM" id="SSF51735">
    <property type="entry name" value="NAD(P)-binding Rossmann-fold domains"/>
    <property type="match status" value="1"/>
</dbReference>
<dbReference type="Gene3D" id="3.40.50.720">
    <property type="entry name" value="NAD(P)-binding Rossmann-like Domain"/>
    <property type="match status" value="1"/>
</dbReference>
<evidence type="ECO:0000256" key="2">
    <source>
        <dbReference type="ARBA" id="ARBA00005928"/>
    </source>
</evidence>
<sequence>MSKMTPDSSKSIPTFYAGQSILLTGATGFMGKVFIEKVLRTCSDVREIFLVIRPKKGLSVNQRLEKILHLPLYERLRNERPFSFQKLIPISGDATEKGFGLSASDRQMLIERVTIIVHGSASVRFNNTLQFAIFTNTRATRDICILAQNMKNLLAVVHISTAFAHVNESIVEEKVYPSIADWRKMITIAESLDEHTLNIFTAKCLEYAPNTYIFTKNLSERIILDYSSSLPCAIIRPSSVSPSIKEPMPGWIDNLYGPIGLYVGGGKGIVRIGHCKKSTTENNVPVDAVINAILVTTWKLGLTSPTADSTVFVLNFSSQKSFSFKNSMNILSSIIKETPFEKTLWVPNTILTDNLLIFYVLTILLHILPAIIFDSVLYVSGRRPMLLKLMRRLYVANRAVSYFSFHERKFDHENRLNLLNSISPNDLEEFSFDYTSSDIREYCRHCVIGAKQFILHEDMNRLDIAHAHRKRIYLFATIFETTILIGLLWIIYKYMYSL</sequence>
<dbReference type="CDD" id="cd05236">
    <property type="entry name" value="FAR-N_SDR_e"/>
    <property type="match status" value="1"/>
</dbReference>
<evidence type="ECO:0000256" key="3">
    <source>
        <dbReference type="ARBA" id="ARBA00022516"/>
    </source>
</evidence>
<protein>
    <recommendedName>
        <fullName evidence="10">Fatty acyl-CoA reductase</fullName>
        <ecNumber evidence="10">1.2.1.84</ecNumber>
    </recommendedName>
</protein>
<keyword evidence="4 10" id="KW-0812">Transmembrane</keyword>
<dbReference type="CDD" id="cd09071">
    <property type="entry name" value="FAR_C"/>
    <property type="match status" value="1"/>
</dbReference>
<dbReference type="InterPro" id="IPR026055">
    <property type="entry name" value="FAR"/>
</dbReference>
<dbReference type="GO" id="GO:0080019">
    <property type="term" value="F:alcohol-forming very long-chain fatty acyl-CoA reductase activity"/>
    <property type="evidence" value="ECO:0007669"/>
    <property type="project" value="InterPro"/>
</dbReference>
<comment type="catalytic activity">
    <reaction evidence="9 10">
        <text>a long-chain fatty acyl-CoA + 2 NADPH + 2 H(+) = a long-chain primary fatty alcohol + 2 NADP(+) + CoA</text>
        <dbReference type="Rhea" id="RHEA:52716"/>
        <dbReference type="ChEBI" id="CHEBI:15378"/>
        <dbReference type="ChEBI" id="CHEBI:57287"/>
        <dbReference type="ChEBI" id="CHEBI:57783"/>
        <dbReference type="ChEBI" id="CHEBI:58349"/>
        <dbReference type="ChEBI" id="CHEBI:77396"/>
        <dbReference type="ChEBI" id="CHEBI:83139"/>
        <dbReference type="EC" id="1.2.1.84"/>
    </reaction>
</comment>
<dbReference type="Proteomes" id="UP001430953">
    <property type="component" value="Unassembled WGS sequence"/>
</dbReference>
<evidence type="ECO:0000259" key="12">
    <source>
        <dbReference type="Pfam" id="PF07993"/>
    </source>
</evidence>
<keyword evidence="5 10" id="KW-0521">NADP</keyword>
<dbReference type="GO" id="GO:0035336">
    <property type="term" value="P:long-chain fatty-acyl-CoA metabolic process"/>
    <property type="evidence" value="ECO:0007669"/>
    <property type="project" value="TreeGrafter"/>
</dbReference>
<accession>A0AAW2ELI3</accession>
<feature type="domain" description="Thioester reductase (TE)" evidence="12">
    <location>
        <begin position="23"/>
        <end position="293"/>
    </location>
</feature>
<dbReference type="EMBL" id="JADYXP020000021">
    <property type="protein sequence ID" value="KAL0103234.1"/>
    <property type="molecule type" value="Genomic_DNA"/>
</dbReference>
<keyword evidence="6 10" id="KW-1133">Transmembrane helix</keyword>
<proteinExistence type="inferred from homology"/>
<dbReference type="GO" id="GO:0016020">
    <property type="term" value="C:membrane"/>
    <property type="evidence" value="ECO:0007669"/>
    <property type="project" value="UniProtKB-SubCell"/>
</dbReference>
<evidence type="ECO:0000259" key="11">
    <source>
        <dbReference type="Pfam" id="PF03015"/>
    </source>
</evidence>
<keyword evidence="8 10" id="KW-0472">Membrane</keyword>
<evidence type="ECO:0000256" key="10">
    <source>
        <dbReference type="RuleBase" id="RU363097"/>
    </source>
</evidence>
<dbReference type="EC" id="1.2.1.84" evidence="10"/>
<comment type="caution">
    <text evidence="13">The sequence shown here is derived from an EMBL/GenBank/DDBJ whole genome shotgun (WGS) entry which is preliminary data.</text>
</comment>
<dbReference type="InterPro" id="IPR036291">
    <property type="entry name" value="NAD(P)-bd_dom_sf"/>
</dbReference>
<dbReference type="GO" id="GO:0102965">
    <property type="term" value="F:alcohol-forming long-chain fatty acyl-CoA reductase activity"/>
    <property type="evidence" value="ECO:0007669"/>
    <property type="project" value="UniProtKB-EC"/>
</dbReference>
<evidence type="ECO:0000256" key="6">
    <source>
        <dbReference type="ARBA" id="ARBA00022989"/>
    </source>
</evidence>
<evidence type="ECO:0000256" key="1">
    <source>
        <dbReference type="ARBA" id="ARBA00004141"/>
    </source>
</evidence>
<dbReference type="InterPro" id="IPR013120">
    <property type="entry name" value="FAR_NAD-bd"/>
</dbReference>
<dbReference type="Pfam" id="PF03015">
    <property type="entry name" value="Sterile"/>
    <property type="match status" value="1"/>
</dbReference>
<keyword evidence="3 10" id="KW-0444">Lipid biosynthesis</keyword>
<feature type="transmembrane region" description="Helical" evidence="10">
    <location>
        <begin position="472"/>
        <end position="492"/>
    </location>
</feature>
<keyword evidence="7 10" id="KW-0443">Lipid metabolism</keyword>
<comment type="subcellular location">
    <subcellularLocation>
        <location evidence="1">Membrane</location>
        <topology evidence="1">Multi-pass membrane protein</topology>
    </subcellularLocation>
</comment>
<dbReference type="PANTHER" id="PTHR11011:SF24">
    <property type="entry name" value="FATTY ACYL-COA REDUCTASE"/>
    <property type="match status" value="1"/>
</dbReference>
<evidence type="ECO:0000256" key="7">
    <source>
        <dbReference type="ARBA" id="ARBA00023098"/>
    </source>
</evidence>
<dbReference type="AlphaFoldDB" id="A0AAW2ELI3"/>
<keyword evidence="14" id="KW-1185">Reference proteome</keyword>
<feature type="transmembrane region" description="Helical" evidence="10">
    <location>
        <begin position="356"/>
        <end position="381"/>
    </location>
</feature>
<reference evidence="13 14" key="1">
    <citation type="submission" date="2023-03" db="EMBL/GenBank/DDBJ databases">
        <title>High recombination rates correlate with genetic variation in Cardiocondyla obscurior ants.</title>
        <authorList>
            <person name="Errbii M."/>
        </authorList>
    </citation>
    <scope>NUCLEOTIDE SEQUENCE [LARGE SCALE GENOMIC DNA]</scope>
    <source>
        <strain evidence="13">Alpha-2009</strain>
        <tissue evidence="13">Whole body</tissue>
    </source>
</reference>
<dbReference type="PANTHER" id="PTHR11011">
    <property type="entry name" value="MALE STERILITY PROTEIN 2-RELATED"/>
    <property type="match status" value="1"/>
</dbReference>
<dbReference type="InterPro" id="IPR033640">
    <property type="entry name" value="FAR_C"/>
</dbReference>
<evidence type="ECO:0000256" key="5">
    <source>
        <dbReference type="ARBA" id="ARBA00022857"/>
    </source>
</evidence>
<evidence type="ECO:0000313" key="13">
    <source>
        <dbReference type="EMBL" id="KAL0103234.1"/>
    </source>
</evidence>
<evidence type="ECO:0000256" key="9">
    <source>
        <dbReference type="ARBA" id="ARBA00052530"/>
    </source>
</evidence>